<comment type="caution">
    <text evidence="2">The sequence shown here is derived from an EMBL/GenBank/DDBJ whole genome shotgun (WGS) entry which is preliminary data.</text>
</comment>
<evidence type="ECO:0000256" key="1">
    <source>
        <dbReference type="SAM" id="Phobius"/>
    </source>
</evidence>
<keyword evidence="3" id="KW-1185">Reference proteome</keyword>
<dbReference type="EMBL" id="JBHMAF010000193">
    <property type="protein sequence ID" value="MFB9761389.1"/>
    <property type="molecule type" value="Genomic_DNA"/>
</dbReference>
<feature type="transmembrane region" description="Helical" evidence="1">
    <location>
        <begin position="48"/>
        <end position="67"/>
    </location>
</feature>
<accession>A0ABV5WL79</accession>
<proteinExistence type="predicted"/>
<dbReference type="RefSeq" id="WP_379951568.1">
    <property type="nucleotide sequence ID" value="NZ_JBHMAF010000193.1"/>
</dbReference>
<evidence type="ECO:0000313" key="2">
    <source>
        <dbReference type="EMBL" id="MFB9761389.1"/>
    </source>
</evidence>
<sequence>MKILGVFIFIFLLSISLSVFMDILLGFSLSQALLHLLNPFWVIESGEYVMLALLLLLTIGQQIVIIIKNKADKSNGSS</sequence>
<dbReference type="InterPro" id="IPR058725">
    <property type="entry name" value="YczF"/>
</dbReference>
<gene>
    <name evidence="2" type="ORF">ACFFMS_24385</name>
</gene>
<keyword evidence="1" id="KW-1133">Transmembrane helix</keyword>
<reference evidence="2 3" key="1">
    <citation type="submission" date="2024-09" db="EMBL/GenBank/DDBJ databases">
        <authorList>
            <person name="Sun Q."/>
            <person name="Mori K."/>
        </authorList>
    </citation>
    <scope>NUCLEOTIDE SEQUENCE [LARGE SCALE GENOMIC DNA]</scope>
    <source>
        <strain evidence="2 3">JCM 11201</strain>
    </source>
</reference>
<protein>
    <submittedName>
        <fullName evidence="2">Uncharacterized protein</fullName>
    </submittedName>
</protein>
<keyword evidence="1" id="KW-0472">Membrane</keyword>
<dbReference type="Pfam" id="PF26310">
    <property type="entry name" value="YczF"/>
    <property type="match status" value="1"/>
</dbReference>
<organism evidence="2 3">
    <name type="scientific">Ectobacillus funiculus</name>
    <dbReference type="NCBI Taxonomy" id="137993"/>
    <lineage>
        <taxon>Bacteria</taxon>
        <taxon>Bacillati</taxon>
        <taxon>Bacillota</taxon>
        <taxon>Bacilli</taxon>
        <taxon>Bacillales</taxon>
        <taxon>Bacillaceae</taxon>
        <taxon>Ectobacillus</taxon>
    </lineage>
</organism>
<dbReference type="Proteomes" id="UP001589609">
    <property type="component" value="Unassembled WGS sequence"/>
</dbReference>
<evidence type="ECO:0000313" key="3">
    <source>
        <dbReference type="Proteomes" id="UP001589609"/>
    </source>
</evidence>
<name>A0ABV5WL79_9BACI</name>
<keyword evidence="1" id="KW-0812">Transmembrane</keyword>